<dbReference type="Gene3D" id="1.25.10.10">
    <property type="entry name" value="Leucine-rich Repeat Variant"/>
    <property type="match status" value="2"/>
</dbReference>
<dbReference type="PANTHER" id="PTHR21567:SF9">
    <property type="entry name" value="CLIP-ASSOCIATING PROTEIN"/>
    <property type="match status" value="1"/>
</dbReference>
<dbReference type="InterPro" id="IPR011989">
    <property type="entry name" value="ARM-like"/>
</dbReference>
<dbReference type="GO" id="GO:1990023">
    <property type="term" value="C:mitotic spindle midzone"/>
    <property type="evidence" value="ECO:0007669"/>
    <property type="project" value="TreeGrafter"/>
</dbReference>
<evidence type="ECO:0000313" key="8">
    <source>
        <dbReference type="EMBL" id="KAF8450793.1"/>
    </source>
</evidence>
<keyword evidence="3" id="KW-0132">Cell division</keyword>
<feature type="compositionally biased region" description="Low complexity" evidence="6">
    <location>
        <begin position="651"/>
        <end position="678"/>
    </location>
</feature>
<proteinExistence type="inferred from homology"/>
<comment type="caution">
    <text evidence="8">The sequence shown here is derived from an EMBL/GenBank/DDBJ whole genome shotgun (WGS) entry which is preliminary data.</text>
</comment>
<evidence type="ECO:0000313" key="9">
    <source>
        <dbReference type="Proteomes" id="UP001194468"/>
    </source>
</evidence>
<dbReference type="SUPFAM" id="SSF48371">
    <property type="entry name" value="ARM repeat"/>
    <property type="match status" value="1"/>
</dbReference>
<dbReference type="InterPro" id="IPR034085">
    <property type="entry name" value="TOG"/>
</dbReference>
<dbReference type="GO" id="GO:0090307">
    <property type="term" value="P:mitotic spindle assembly"/>
    <property type="evidence" value="ECO:0007669"/>
    <property type="project" value="TreeGrafter"/>
</dbReference>
<dbReference type="GO" id="GO:0005881">
    <property type="term" value="C:cytoplasmic microtubule"/>
    <property type="evidence" value="ECO:0007669"/>
    <property type="project" value="TreeGrafter"/>
</dbReference>
<feature type="compositionally biased region" description="Low complexity" evidence="6">
    <location>
        <begin position="688"/>
        <end position="730"/>
    </location>
</feature>
<protein>
    <submittedName>
        <fullName evidence="8">Clasp N terminal-domain-containing protein</fullName>
    </submittedName>
</protein>
<evidence type="ECO:0000259" key="7">
    <source>
        <dbReference type="SMART" id="SM01349"/>
    </source>
</evidence>
<dbReference type="InterPro" id="IPR024395">
    <property type="entry name" value="CLASP_N_dom"/>
</dbReference>
<evidence type="ECO:0000256" key="4">
    <source>
        <dbReference type="ARBA" id="ARBA00022701"/>
    </source>
</evidence>
<comment type="subcellular location">
    <subcellularLocation>
        <location evidence="1">Cytoplasm</location>
        <location evidence="1">Cytoskeleton</location>
        <location evidence="1">Spindle</location>
    </subcellularLocation>
</comment>
<keyword evidence="4" id="KW-0493">Microtubule</keyword>
<feature type="region of interest" description="Disordered" evidence="6">
    <location>
        <begin position="843"/>
        <end position="879"/>
    </location>
</feature>
<feature type="region of interest" description="Disordered" evidence="6">
    <location>
        <begin position="606"/>
        <end position="625"/>
    </location>
</feature>
<keyword evidence="5" id="KW-0131">Cell cycle</keyword>
<reference evidence="8" key="2">
    <citation type="journal article" date="2020" name="Nat. Commun.">
        <title>Large-scale genome sequencing of mycorrhizal fungi provides insights into the early evolution of symbiotic traits.</title>
        <authorList>
            <person name="Miyauchi S."/>
            <person name="Kiss E."/>
            <person name="Kuo A."/>
            <person name="Drula E."/>
            <person name="Kohler A."/>
            <person name="Sanchez-Garcia M."/>
            <person name="Morin E."/>
            <person name="Andreopoulos B."/>
            <person name="Barry K.W."/>
            <person name="Bonito G."/>
            <person name="Buee M."/>
            <person name="Carver A."/>
            <person name="Chen C."/>
            <person name="Cichocki N."/>
            <person name="Clum A."/>
            <person name="Culley D."/>
            <person name="Crous P.W."/>
            <person name="Fauchery L."/>
            <person name="Girlanda M."/>
            <person name="Hayes R.D."/>
            <person name="Keri Z."/>
            <person name="LaButti K."/>
            <person name="Lipzen A."/>
            <person name="Lombard V."/>
            <person name="Magnuson J."/>
            <person name="Maillard F."/>
            <person name="Murat C."/>
            <person name="Nolan M."/>
            <person name="Ohm R.A."/>
            <person name="Pangilinan J."/>
            <person name="Pereira M.F."/>
            <person name="Perotto S."/>
            <person name="Peter M."/>
            <person name="Pfister S."/>
            <person name="Riley R."/>
            <person name="Sitrit Y."/>
            <person name="Stielow J.B."/>
            <person name="Szollosi G."/>
            <person name="Zifcakova L."/>
            <person name="Stursova M."/>
            <person name="Spatafora J.W."/>
            <person name="Tedersoo L."/>
            <person name="Vaario L.M."/>
            <person name="Yamada A."/>
            <person name="Yan M."/>
            <person name="Wang P."/>
            <person name="Xu J."/>
            <person name="Bruns T."/>
            <person name="Baldrian P."/>
            <person name="Vilgalys R."/>
            <person name="Dunand C."/>
            <person name="Henrissat B."/>
            <person name="Grigoriev I.V."/>
            <person name="Hibbett D."/>
            <person name="Nagy L.G."/>
            <person name="Martin F.M."/>
        </authorList>
    </citation>
    <scope>NUCLEOTIDE SEQUENCE</scope>
    <source>
        <strain evidence="8">BED1</strain>
    </source>
</reference>
<evidence type="ECO:0000256" key="2">
    <source>
        <dbReference type="ARBA" id="ARBA00009549"/>
    </source>
</evidence>
<keyword evidence="5" id="KW-0498">Mitosis</keyword>
<dbReference type="Pfam" id="PF12348">
    <property type="entry name" value="CLASP_N"/>
    <property type="match status" value="1"/>
</dbReference>
<keyword evidence="9" id="KW-1185">Reference proteome</keyword>
<feature type="domain" description="TOG" evidence="7">
    <location>
        <begin position="369"/>
        <end position="611"/>
    </location>
</feature>
<sequence length="1319" mass="142400">MNNDRLDKLINQCKGNDVELKLDAVTKLQAEFETGVEITDPEPLVAVLKACLRIANQHLTTATLSAIPPLLPLIIHRPNGTPTASARPFSSSSSTSSSSGSSYDVSVLRHVMSSFLPSPGVIERLGDAREKPREKARETLVIIGGLAFRSSPPSSKLGNGKGHEPPIVNFERFLRDNGLSSKVWRVREQSILVLVNIRRAHHTFPIRPYLSLLVDALEDTDGNVRACATPSIIELFTGPGVTDAARADIKKEMTKKGVRKAIVDNVLNKLMSSSRTAGASTPLSEGSENGDAGMKEYIPPSLMLQNRRPTGGPPSTGAPAAAPMVRAMSYGNVKEQSRPASRTATVASPPLPQPSSETASTVEPAFIASARDLENEFAAMVKAFEGKETEHNWTPRERCIQRVRGMLRGDIHTRYPDVFFQCLKDGFIQASLKALASLRTTVSANTCSMYTELATALGTGIDPFCETIFTNLLRMAGFTKKIAAQQSQQALSSFIQHASAHPRILLPLLWNTLQEKTVQSRTYVVSHIKAYIEVHGHRSKSYIEAAGGLELLEKSVKKALGDPNPAVRESARGTFWVFDSVWHDRATMIIEALDATARRQLEKVCPDPNATADLPPTTPSMKKGSVAAAIAASRAKAKAIANAPPTLRHQATSTSRTAGAASPPSKGSSSPSSPSGKSVNDGSPTPAPRSSFSPSSSLSPPTPPRSRILSNNATMSRSVSTSVISTSHTRTPSDSLSTAAIDAMRRRTSSPLGPPLRPPARPSPTHKSPQVLLATSNSDPSHVRHALPSAAIPVRQSIVMPDLDDQDSLLLATTIPVPDDSDSDMDESANIMSFSMPYKLYPPASSHTSQPPSFSPSSGLSTPNTVSNALSDSPGKPSESVLVEDALRSRAEQAQSAAERLLELTDPDAEDNVHSAIPISLLLGSSSAVTPKPPRMPAVPKIKKSQVPPVTPDGRNVAIFRQAALFRNSPMNGTKPSDPLITPLQDQNHENGWWSKRASSIERGTPLKGIEPADRVEELQNFVTALEDGNADVRVLQKLALLCSNNPIPADTASPLSPRLGLPSSPSPFILTMRTLPPVVPDMWTREKSFDRLFDGLLKFLDPTKDAVQLEYALIVVWEILENQAAFLEGREGELFSALFRVRYCNTIDVLEATKTIRDALCSRIEPVYGLTTMHSSLRGFLAEPALDVGVKAGSQAFGLIALGKFILRLPTEVLEEELPRLKQTLIAALNDSTTLVIREAAYAAIIASQLVLHDEAHLFTLLDGLDDNKKNLLTYYFEKHGAREFDFSSSSTDAVGMMKLGSQMGRLDKIMNTPVKGR</sequence>
<dbReference type="GO" id="GO:0051301">
    <property type="term" value="P:cell division"/>
    <property type="evidence" value="ECO:0007669"/>
    <property type="project" value="UniProtKB-KW"/>
</dbReference>
<dbReference type="GO" id="GO:0008017">
    <property type="term" value="F:microtubule binding"/>
    <property type="evidence" value="ECO:0007669"/>
    <property type="project" value="TreeGrafter"/>
</dbReference>
<comment type="similarity">
    <text evidence="2">Belongs to the CLASP family.</text>
</comment>
<accession>A0AAD4C8B1</accession>
<dbReference type="Proteomes" id="UP001194468">
    <property type="component" value="Unassembled WGS sequence"/>
</dbReference>
<dbReference type="GO" id="GO:0005815">
    <property type="term" value="C:microtubule organizing center"/>
    <property type="evidence" value="ECO:0007669"/>
    <property type="project" value="TreeGrafter"/>
</dbReference>
<feature type="compositionally biased region" description="Polar residues" evidence="6">
    <location>
        <begin position="845"/>
        <end position="871"/>
    </location>
</feature>
<reference evidence="8" key="1">
    <citation type="submission" date="2019-10" db="EMBL/GenBank/DDBJ databases">
        <authorList>
            <consortium name="DOE Joint Genome Institute"/>
            <person name="Kuo A."/>
            <person name="Miyauchi S."/>
            <person name="Kiss E."/>
            <person name="Drula E."/>
            <person name="Kohler A."/>
            <person name="Sanchez-Garcia M."/>
            <person name="Andreopoulos B."/>
            <person name="Barry K.W."/>
            <person name="Bonito G."/>
            <person name="Buee M."/>
            <person name="Carver A."/>
            <person name="Chen C."/>
            <person name="Cichocki N."/>
            <person name="Clum A."/>
            <person name="Culley D."/>
            <person name="Crous P.W."/>
            <person name="Fauchery L."/>
            <person name="Girlanda M."/>
            <person name="Hayes R."/>
            <person name="Keri Z."/>
            <person name="LaButti K."/>
            <person name="Lipzen A."/>
            <person name="Lombard V."/>
            <person name="Magnuson J."/>
            <person name="Maillard F."/>
            <person name="Morin E."/>
            <person name="Murat C."/>
            <person name="Nolan M."/>
            <person name="Ohm R."/>
            <person name="Pangilinan J."/>
            <person name="Pereira M."/>
            <person name="Perotto S."/>
            <person name="Peter M."/>
            <person name="Riley R."/>
            <person name="Sitrit Y."/>
            <person name="Stielow B."/>
            <person name="Szollosi G."/>
            <person name="Zifcakova L."/>
            <person name="Stursova M."/>
            <person name="Spatafora J.W."/>
            <person name="Tedersoo L."/>
            <person name="Vaario L.-M."/>
            <person name="Yamada A."/>
            <person name="Yan M."/>
            <person name="Wang P."/>
            <person name="Xu J."/>
            <person name="Bruns T."/>
            <person name="Baldrian P."/>
            <person name="Vilgalys R."/>
            <person name="Henrissat B."/>
            <person name="Grigoriev I.V."/>
            <person name="Hibbett D."/>
            <person name="Nagy L.G."/>
            <person name="Martin F.M."/>
        </authorList>
    </citation>
    <scope>NUCLEOTIDE SEQUENCE</scope>
    <source>
        <strain evidence="8">BED1</strain>
    </source>
</reference>
<feature type="region of interest" description="Disordered" evidence="6">
    <location>
        <begin position="334"/>
        <end position="359"/>
    </location>
</feature>
<feature type="compositionally biased region" description="Pro residues" evidence="6">
    <location>
        <begin position="752"/>
        <end position="762"/>
    </location>
</feature>
<organism evidence="8 9">
    <name type="scientific">Boletus edulis BED1</name>
    <dbReference type="NCBI Taxonomy" id="1328754"/>
    <lineage>
        <taxon>Eukaryota</taxon>
        <taxon>Fungi</taxon>
        <taxon>Dikarya</taxon>
        <taxon>Basidiomycota</taxon>
        <taxon>Agaricomycotina</taxon>
        <taxon>Agaricomycetes</taxon>
        <taxon>Agaricomycetidae</taxon>
        <taxon>Boletales</taxon>
        <taxon>Boletineae</taxon>
        <taxon>Boletaceae</taxon>
        <taxon>Boletoideae</taxon>
        <taxon>Boletus</taxon>
    </lineage>
</organism>
<evidence type="ECO:0000256" key="1">
    <source>
        <dbReference type="ARBA" id="ARBA00004186"/>
    </source>
</evidence>
<feature type="region of interest" description="Disordered" evidence="6">
    <location>
        <begin position="639"/>
        <end position="783"/>
    </location>
</feature>
<evidence type="ECO:0000256" key="5">
    <source>
        <dbReference type="ARBA" id="ARBA00022776"/>
    </source>
</evidence>
<gene>
    <name evidence="8" type="ORF">L210DRAFT_3385494</name>
</gene>
<evidence type="ECO:0000256" key="6">
    <source>
        <dbReference type="SAM" id="MobiDB-lite"/>
    </source>
</evidence>
<dbReference type="GO" id="GO:0005876">
    <property type="term" value="C:spindle microtubule"/>
    <property type="evidence" value="ECO:0007669"/>
    <property type="project" value="TreeGrafter"/>
</dbReference>
<dbReference type="InterPro" id="IPR016024">
    <property type="entry name" value="ARM-type_fold"/>
</dbReference>
<evidence type="ECO:0000256" key="3">
    <source>
        <dbReference type="ARBA" id="ARBA00022618"/>
    </source>
</evidence>
<name>A0AAD4C8B1_BOLED</name>
<dbReference type="SMART" id="SM01349">
    <property type="entry name" value="TOG"/>
    <property type="match status" value="1"/>
</dbReference>
<dbReference type="PANTHER" id="PTHR21567">
    <property type="entry name" value="CLASP"/>
    <property type="match status" value="1"/>
</dbReference>
<dbReference type="EMBL" id="WHUW01000002">
    <property type="protein sequence ID" value="KAF8450793.1"/>
    <property type="molecule type" value="Genomic_DNA"/>
</dbReference>